<dbReference type="CTD" id="112849"/>
<keyword evidence="8" id="KW-1185">Reference proteome</keyword>
<dbReference type="Pfam" id="PF05544">
    <property type="entry name" value="Pro_racemase"/>
    <property type="match status" value="1"/>
</dbReference>
<dbReference type="SFLD" id="SFLDS00028">
    <property type="entry name" value="Proline_Racemase"/>
    <property type="match status" value="1"/>
</dbReference>
<evidence type="ECO:0000256" key="3">
    <source>
        <dbReference type="ARBA" id="ARBA00011738"/>
    </source>
</evidence>
<dbReference type="OMA" id="SHVLWTG"/>
<accession>A0A671E5T3</accession>
<dbReference type="SUPFAM" id="SSF54506">
    <property type="entry name" value="Diaminopimelate epimerase-like"/>
    <property type="match status" value="1"/>
</dbReference>
<evidence type="ECO:0000313" key="7">
    <source>
        <dbReference type="Ensembl" id="ENSRFEP00010005907.1"/>
    </source>
</evidence>
<reference evidence="7" key="5">
    <citation type="submission" date="2025-05" db="UniProtKB">
        <authorList>
            <consortium name="Ensembl"/>
        </authorList>
    </citation>
    <scope>IDENTIFICATION</scope>
</reference>
<dbReference type="FunFam" id="3.10.310.10:FF:000007">
    <property type="entry name" value="Trans-L-3-hydroxyproline dehydratase"/>
    <property type="match status" value="1"/>
</dbReference>
<dbReference type="GeneID" id="117023350"/>
<dbReference type="GO" id="GO:0050346">
    <property type="term" value="F:trans-L-3-hydroxyproline dehydratase activity"/>
    <property type="evidence" value="ECO:0007669"/>
    <property type="project" value="UniProtKB-EC"/>
</dbReference>
<comment type="subunit">
    <text evidence="3">Homodimer.</text>
</comment>
<dbReference type="Proteomes" id="UP000585614">
    <property type="component" value="Unassembled WGS sequence"/>
</dbReference>
<dbReference type="Ensembl" id="ENSRFET00010006462.1">
    <property type="protein sequence ID" value="ENSRFEP00010005907.1"/>
    <property type="gene ID" value="ENSRFEG00010004031.1"/>
</dbReference>
<gene>
    <name evidence="7" type="primary">L3HYPDH</name>
    <name evidence="6" type="ORF">mRhiFer1_007562</name>
</gene>
<dbReference type="EC" id="4.2.1.77" evidence="4"/>
<dbReference type="GeneTree" id="ENSGT00390000002032"/>
<organism evidence="7 8">
    <name type="scientific">Rhinolophus ferrumequinum</name>
    <name type="common">Greater horseshoe bat</name>
    <dbReference type="NCBI Taxonomy" id="59479"/>
    <lineage>
        <taxon>Eukaryota</taxon>
        <taxon>Metazoa</taxon>
        <taxon>Chordata</taxon>
        <taxon>Craniata</taxon>
        <taxon>Vertebrata</taxon>
        <taxon>Euteleostomi</taxon>
        <taxon>Mammalia</taxon>
        <taxon>Eutheria</taxon>
        <taxon>Laurasiatheria</taxon>
        <taxon>Chiroptera</taxon>
        <taxon>Yinpterochiroptera</taxon>
        <taxon>Rhinolophoidea</taxon>
        <taxon>Rhinolophidae</taxon>
        <taxon>Rhinolophinae</taxon>
        <taxon>Rhinolophus</taxon>
    </lineage>
</organism>
<evidence type="ECO:0000256" key="5">
    <source>
        <dbReference type="ARBA" id="ARBA00023239"/>
    </source>
</evidence>
<reference evidence="7 8" key="2">
    <citation type="journal article" date="2018" name="Annu Rev Anim Biosci">
        <title>Bat Biology, Genomes, and the Bat1K Project: To Generate Chromosome-Level Genomes for All Living Bat Species.</title>
        <authorList>
            <person name="Teeling E.C."/>
            <person name="Vernes S.C."/>
            <person name="Davalos L.M."/>
            <person name="Ray D.A."/>
            <person name="Gilbert M.T.P."/>
            <person name="Myers E."/>
        </authorList>
    </citation>
    <scope>NUCLEOTIDE SEQUENCE</scope>
</reference>
<evidence type="ECO:0000313" key="8">
    <source>
        <dbReference type="Proteomes" id="UP000472240"/>
    </source>
</evidence>
<keyword evidence="5" id="KW-0456">Lyase</keyword>
<comment type="catalytic activity">
    <reaction evidence="1">
        <text>trans-3-hydroxy-L-proline = 1-pyrroline-2-carboxylate + H2O</text>
        <dbReference type="Rhea" id="RHEA:10320"/>
        <dbReference type="ChEBI" id="CHEBI:15377"/>
        <dbReference type="ChEBI" id="CHEBI:39785"/>
        <dbReference type="ChEBI" id="CHEBI:57938"/>
        <dbReference type="EC" id="4.2.1.77"/>
    </reaction>
</comment>
<protein>
    <recommendedName>
        <fullName evidence="4">trans-L-3-hydroxyproline dehydratase</fullName>
        <ecNumber evidence="4">4.2.1.77</ecNumber>
    </recommendedName>
</protein>
<dbReference type="Proteomes" id="UP000472240">
    <property type="component" value="Chromosome 6"/>
</dbReference>
<dbReference type="InterPro" id="IPR008794">
    <property type="entry name" value="Pro_racemase_fam"/>
</dbReference>
<proteinExistence type="inferred from homology"/>
<evidence type="ECO:0000256" key="2">
    <source>
        <dbReference type="ARBA" id="ARBA00007529"/>
    </source>
</evidence>
<evidence type="ECO:0000256" key="4">
    <source>
        <dbReference type="ARBA" id="ARBA00013105"/>
    </source>
</evidence>
<dbReference type="RefSeq" id="XP_032963839.1">
    <property type="nucleotide sequence ID" value="XM_033107948.1"/>
</dbReference>
<dbReference type="PANTHER" id="PTHR33442:SF1">
    <property type="entry name" value="TRANS-3-HYDROXY-L-PROLINE DEHYDRATASE"/>
    <property type="match status" value="1"/>
</dbReference>
<reference evidence="7 8" key="3">
    <citation type="submission" date="2018-12" db="EMBL/GenBank/DDBJ databases">
        <title>G10K-VGP greater horseshoe bat female genome, primary haplotype.</title>
        <authorList>
            <person name="Teeling E."/>
            <person name="Myers G."/>
            <person name="Vernes S."/>
            <person name="Pippel M."/>
            <person name="Winkler S."/>
            <person name="Fedrigo O."/>
            <person name="Rhie A."/>
            <person name="Koren S."/>
            <person name="Phillippy A."/>
            <person name="Lewin H."/>
            <person name="Damas J."/>
            <person name="Howe K."/>
            <person name="Mountcastle J."/>
            <person name="Jarvis E.D."/>
        </authorList>
    </citation>
    <scope>NUCLEOTIDE SEQUENCE [LARGE SCALE GENOMIC DNA]</scope>
</reference>
<comment type="similarity">
    <text evidence="2">Belongs to the proline racemase family.</text>
</comment>
<evidence type="ECO:0000313" key="6">
    <source>
        <dbReference type="EMBL" id="KAF6351534.1"/>
    </source>
</evidence>
<reference evidence="7 8" key="1">
    <citation type="journal article" date="2015" name="Annu Rev Anim Biosci">
        <title>The Genome 10K Project: a way forward.</title>
        <authorList>
            <person name="Koepfli K.P."/>
            <person name="Paten B."/>
            <person name="O'Brien S.J."/>
            <person name="Koepfli K.P."/>
            <person name="Paten B."/>
            <person name="Antunes A."/>
            <person name="Belov K."/>
            <person name="Bustamante C."/>
            <person name="Castoe T.A."/>
            <person name="Clawson H."/>
            <person name="Crawford A.J."/>
            <person name="Diekhans M."/>
            <person name="Distel D."/>
            <person name="Durbin R."/>
            <person name="Earl D."/>
            <person name="Fujita M.K."/>
            <person name="Gamble T."/>
            <person name="Georges A."/>
            <person name="Gemmell N."/>
            <person name="Gilbert M.T."/>
            <person name="Graves J.M."/>
            <person name="Green R.E."/>
            <person name="Hickey G."/>
            <person name="Jarvis E.D."/>
            <person name="Johnson W."/>
            <person name="Komissarov A."/>
            <person name="Korf I."/>
            <person name="Kuhn R."/>
            <person name="Larkin D.M."/>
            <person name="Lewin H."/>
            <person name="Lopez J.V."/>
            <person name="Ma J."/>
            <person name="Marques-Bonet T."/>
            <person name="Miller W."/>
            <person name="Murphy R."/>
            <person name="Pevzner P."/>
            <person name="Shapiro B."/>
            <person name="Steiner C."/>
            <person name="Tamazian G."/>
            <person name="Venkatesh B."/>
            <person name="Wang J."/>
            <person name="Wayne R."/>
            <person name="Wiley E."/>
            <person name="Yang H."/>
            <person name="Zhang G."/>
            <person name="Haussler D."/>
            <person name="Ryder O."/>
            <person name="O'Brien S.J."/>
        </authorList>
    </citation>
    <scope>NUCLEOTIDE SEQUENCE</scope>
</reference>
<name>A0A671E5T3_RHIFE</name>
<dbReference type="PIRSF" id="PIRSF029792">
    <property type="entry name" value="Pro_racemase"/>
    <property type="match status" value="1"/>
</dbReference>
<sequence length="354" mass="38033">MEATLALPQLPPHDPRTPALSVVDMHTGGEPLRIVLAGCPEVSGPTLLAKRRYMRQHLDYVRRRLMFEPRGHRDMYGAVLVPSELPEAHLGVLFLHNEGYSSMCGHAVLALGRFALDFGLVRAPSAGAGEVRVNIHCPCGLVAAFVECEGGRSRGPVRFHSVPAFVLATDLSVEVPGHGKVVVDIAFGGAFYAFVSAKKLGLNVCSAKTRDLVDAASAVTEAVKAQFKITHPDSEDLAFLYGTILTDGKDSYSEEPTTNICVFADEQVDRSPTGSGVTARIALQYHKGLLKLNQTRAFKSSATGSVFTGKAVREANCGDFHGVIVEVSGQSHYTGTASFIIEDDDPLRDGFLLK</sequence>
<dbReference type="Gene3D" id="3.10.310.10">
    <property type="entry name" value="Diaminopimelate Epimerase, Chain A, domain 1"/>
    <property type="match status" value="2"/>
</dbReference>
<dbReference type="EMBL" id="JACAGC010000008">
    <property type="protein sequence ID" value="KAF6351534.1"/>
    <property type="molecule type" value="Genomic_DNA"/>
</dbReference>
<dbReference type="AlphaFoldDB" id="A0A671E5T3"/>
<evidence type="ECO:0000256" key="1">
    <source>
        <dbReference type="ARBA" id="ARBA00001148"/>
    </source>
</evidence>
<evidence type="ECO:0000313" key="9">
    <source>
        <dbReference type="Proteomes" id="UP000585614"/>
    </source>
</evidence>
<reference evidence="6 9" key="4">
    <citation type="journal article" date="2020" name="Nature">
        <title>Six reference-quality genomes reveal evolution of bat adaptations.</title>
        <authorList>
            <person name="Jebb D."/>
            <person name="Huang Z."/>
            <person name="Pippel M."/>
            <person name="Hughes G.M."/>
            <person name="Lavrichenko K."/>
            <person name="Devanna P."/>
            <person name="Winkler S."/>
            <person name="Jermiin L.S."/>
            <person name="Skirmuntt E.C."/>
            <person name="Katzourakis A."/>
            <person name="Burkitt-Gray L."/>
            <person name="Ray D.A."/>
            <person name="Sullivan K.A.M."/>
            <person name="Roscito J.G."/>
            <person name="Kirilenko B.M."/>
            <person name="Davalos L.M."/>
            <person name="Corthals A.P."/>
            <person name="Power M.L."/>
            <person name="Jones G."/>
            <person name="Ransome R.D."/>
            <person name="Dechmann D.K.N."/>
            <person name="Locatelli A.G."/>
            <person name="Puechmaille S.J."/>
            <person name="Fedrigo O."/>
            <person name="Jarvis E.D."/>
            <person name="Hiller M."/>
            <person name="Vernes S.C."/>
            <person name="Myers E.W."/>
            <person name="Teeling E.C."/>
        </authorList>
    </citation>
    <scope>NUCLEOTIDE SEQUENCE [LARGE SCALE GENOMIC DNA]</scope>
    <source>
        <strain evidence="6">MRhiFer1</strain>
        <tissue evidence="6">Lung</tissue>
    </source>
</reference>
<dbReference type="PANTHER" id="PTHR33442">
    <property type="entry name" value="TRANS-3-HYDROXY-L-PROLINE DEHYDRATASE"/>
    <property type="match status" value="1"/>
</dbReference>